<dbReference type="InterPro" id="IPR015590">
    <property type="entry name" value="Aldehyde_DH_dom"/>
</dbReference>
<comment type="similarity">
    <text evidence="4">Belongs to the aldehyde dehydrogenase family.</text>
</comment>
<dbReference type="PROSITE" id="PS00687">
    <property type="entry name" value="ALDEHYDE_DEHYDR_GLU"/>
    <property type="match status" value="1"/>
</dbReference>
<dbReference type="InterPro" id="IPR016162">
    <property type="entry name" value="Ald_DH_N"/>
</dbReference>
<evidence type="ECO:0000313" key="7">
    <source>
        <dbReference type="Proteomes" id="UP001424441"/>
    </source>
</evidence>
<accession>A0ABN1GL61</accession>
<gene>
    <name evidence="6" type="ORF">GCM10008943_31440</name>
</gene>
<protein>
    <submittedName>
        <fullName evidence="6">Aldehyde dehydrogenase</fullName>
    </submittedName>
</protein>
<name>A0ABN1GL61_9HYPH</name>
<dbReference type="Pfam" id="PF00171">
    <property type="entry name" value="Aldedh"/>
    <property type="match status" value="1"/>
</dbReference>
<dbReference type="Gene3D" id="3.40.309.10">
    <property type="entry name" value="Aldehyde Dehydrogenase, Chain A, domain 2"/>
    <property type="match status" value="1"/>
</dbReference>
<feature type="domain" description="Aldehyde dehydrogenase" evidence="5">
    <location>
        <begin position="23"/>
        <end position="486"/>
    </location>
</feature>
<reference evidence="6 7" key="1">
    <citation type="journal article" date="2019" name="Int. J. Syst. Evol. Microbiol.">
        <title>The Global Catalogue of Microorganisms (GCM) 10K type strain sequencing project: providing services to taxonomists for standard genome sequencing and annotation.</title>
        <authorList>
            <consortium name="The Broad Institute Genomics Platform"/>
            <consortium name="The Broad Institute Genome Sequencing Center for Infectious Disease"/>
            <person name="Wu L."/>
            <person name="Ma J."/>
        </authorList>
    </citation>
    <scope>NUCLEOTIDE SEQUENCE [LARGE SCALE GENOMIC DNA]</scope>
    <source>
        <strain evidence="6 7">JCM 15115</strain>
    </source>
</reference>
<dbReference type="Gene3D" id="3.40.605.10">
    <property type="entry name" value="Aldehyde Dehydrogenase, Chain A, domain 1"/>
    <property type="match status" value="1"/>
</dbReference>
<dbReference type="InterPro" id="IPR016160">
    <property type="entry name" value="Ald_DH_CS_CYS"/>
</dbReference>
<dbReference type="RefSeq" id="WP_343807782.1">
    <property type="nucleotide sequence ID" value="NZ_BAAADE010000011.1"/>
</dbReference>
<dbReference type="SUPFAM" id="SSF53720">
    <property type="entry name" value="ALDH-like"/>
    <property type="match status" value="1"/>
</dbReference>
<evidence type="ECO:0000313" key="6">
    <source>
        <dbReference type="EMBL" id="GAA0613843.1"/>
    </source>
</evidence>
<keyword evidence="1" id="KW-0521">NADP</keyword>
<proteinExistence type="inferred from homology"/>
<evidence type="ECO:0000256" key="1">
    <source>
        <dbReference type="ARBA" id="ARBA00022857"/>
    </source>
</evidence>
<keyword evidence="2 4" id="KW-0560">Oxidoreductase</keyword>
<dbReference type="PROSITE" id="PS00070">
    <property type="entry name" value="ALDEHYDE_DEHYDR_CYS"/>
    <property type="match status" value="1"/>
</dbReference>
<dbReference type="InterPro" id="IPR016161">
    <property type="entry name" value="Ald_DH/histidinol_DH"/>
</dbReference>
<evidence type="ECO:0000256" key="4">
    <source>
        <dbReference type="RuleBase" id="RU003345"/>
    </source>
</evidence>
<evidence type="ECO:0000256" key="2">
    <source>
        <dbReference type="ARBA" id="ARBA00023002"/>
    </source>
</evidence>
<dbReference type="PANTHER" id="PTHR11699">
    <property type="entry name" value="ALDEHYDE DEHYDROGENASE-RELATED"/>
    <property type="match status" value="1"/>
</dbReference>
<feature type="active site" evidence="3">
    <location>
        <position position="259"/>
    </location>
</feature>
<dbReference type="InterPro" id="IPR029510">
    <property type="entry name" value="Ald_DH_CS_GLU"/>
</dbReference>
<evidence type="ECO:0000259" key="5">
    <source>
        <dbReference type="Pfam" id="PF00171"/>
    </source>
</evidence>
<dbReference type="InterPro" id="IPR016163">
    <property type="entry name" value="Ald_DH_C"/>
</dbReference>
<keyword evidence="7" id="KW-1185">Reference proteome</keyword>
<evidence type="ECO:0000256" key="3">
    <source>
        <dbReference type="PROSITE-ProRule" id="PRU10007"/>
    </source>
</evidence>
<dbReference type="CDD" id="cd07114">
    <property type="entry name" value="ALDH_DhaS"/>
    <property type="match status" value="1"/>
</dbReference>
<comment type="caution">
    <text evidence="6">The sequence shown here is derived from an EMBL/GenBank/DDBJ whole genome shotgun (WGS) entry which is preliminary data.</text>
</comment>
<sequence>MNISDKISDISFSDTRLFIGGEWEEGTGADITSIFPADGSINCVLKGASVADGERAIKRAKAAQSDPAWRNLLPHQRARYLYAIADGIEKNADRISKIQTLDTGKTLTETRALALSAAATFRYFGAVLETSDDELTAQRGEYLTYSLHEPLGLVAAITPWNSPIASDAQKVAPALAAGNAVLLKPASWTPLVSLELARIIEASGLPKGLFSVLPGAGREIGNLLVEHPDIAKVSFTGGTSTGRALAVKAAQKLMPVSLELGGKSPTIVFEDADIDLSIAGLLFGIFSSTGQSCIAGSRLFVQKSIYKEFVEKLVTATNKLVVGHPFDPATQVSTLVHPDHRQSVADYVEMARADGGLILCGGEAPTGDIYDKGAFYLPTIIAGVTNDARICREEVFGPVLVVMPFEDEADVIAMGNDNEYGLACGLWSPDFAKCWRVARAINSGTVWINTYKQFSISTPFGGEKDSGMGREKGRNGIKAYMAQKSIYQDISGKLHPWAKVHNS</sequence>
<organism evidence="6 7">
    <name type="scientific">Paenochrobactrum glaciei</name>
    <dbReference type="NCBI Taxonomy" id="486407"/>
    <lineage>
        <taxon>Bacteria</taxon>
        <taxon>Pseudomonadati</taxon>
        <taxon>Pseudomonadota</taxon>
        <taxon>Alphaproteobacteria</taxon>
        <taxon>Hyphomicrobiales</taxon>
        <taxon>Brucellaceae</taxon>
        <taxon>Paenochrobactrum</taxon>
    </lineage>
</organism>
<dbReference type="EMBL" id="BAAADE010000011">
    <property type="protein sequence ID" value="GAA0613843.1"/>
    <property type="molecule type" value="Genomic_DNA"/>
</dbReference>
<dbReference type="Proteomes" id="UP001424441">
    <property type="component" value="Unassembled WGS sequence"/>
</dbReference>